<dbReference type="EMBL" id="FNJR01000005">
    <property type="protein sequence ID" value="SDP56140.1"/>
    <property type="molecule type" value="Genomic_DNA"/>
</dbReference>
<evidence type="ECO:0000313" key="1">
    <source>
        <dbReference type="EMBL" id="SDP56140.1"/>
    </source>
</evidence>
<evidence type="ECO:0000313" key="2">
    <source>
        <dbReference type="Proteomes" id="UP000199497"/>
    </source>
</evidence>
<protein>
    <submittedName>
        <fullName evidence="1">Uncharacterized protein</fullName>
    </submittedName>
</protein>
<name>A0A1H0TQW7_9ACTN</name>
<organism evidence="1 2">
    <name type="scientific">Actinopolyspora xinjiangensis</name>
    <dbReference type="NCBI Taxonomy" id="405564"/>
    <lineage>
        <taxon>Bacteria</taxon>
        <taxon>Bacillati</taxon>
        <taxon>Actinomycetota</taxon>
        <taxon>Actinomycetes</taxon>
        <taxon>Actinopolysporales</taxon>
        <taxon>Actinopolysporaceae</taxon>
        <taxon>Actinopolyspora</taxon>
    </lineage>
</organism>
<dbReference type="AlphaFoldDB" id="A0A1H0TQW7"/>
<dbReference type="Proteomes" id="UP000199497">
    <property type="component" value="Unassembled WGS sequence"/>
</dbReference>
<proteinExistence type="predicted"/>
<accession>A0A1H0TQW7</accession>
<gene>
    <name evidence="1" type="ORF">SAMN04487905_105215</name>
</gene>
<sequence>MFNSGEGVVQVITTESGRPYNTDECQKALEIAKKVESNVPEPR</sequence>
<keyword evidence="2" id="KW-1185">Reference proteome</keyword>
<reference evidence="2" key="1">
    <citation type="submission" date="2016-10" db="EMBL/GenBank/DDBJ databases">
        <authorList>
            <person name="Varghese N."/>
            <person name="Submissions S."/>
        </authorList>
    </citation>
    <scope>NUCLEOTIDE SEQUENCE [LARGE SCALE GENOMIC DNA]</scope>
    <source>
        <strain evidence="2">DSM 46732</strain>
    </source>
</reference>